<keyword evidence="2" id="KW-1185">Reference proteome</keyword>
<proteinExistence type="predicted"/>
<evidence type="ECO:0000313" key="1">
    <source>
        <dbReference type="Ensembl" id="ENSCLMP00005008541.1"/>
    </source>
</evidence>
<organism evidence="1 2">
    <name type="scientific">Cyclopterus lumpus</name>
    <name type="common">Lumpsucker</name>
    <dbReference type="NCBI Taxonomy" id="8103"/>
    <lineage>
        <taxon>Eukaryota</taxon>
        <taxon>Metazoa</taxon>
        <taxon>Chordata</taxon>
        <taxon>Craniata</taxon>
        <taxon>Vertebrata</taxon>
        <taxon>Euteleostomi</taxon>
        <taxon>Actinopterygii</taxon>
        <taxon>Neopterygii</taxon>
        <taxon>Teleostei</taxon>
        <taxon>Neoteleostei</taxon>
        <taxon>Acanthomorphata</taxon>
        <taxon>Eupercaria</taxon>
        <taxon>Perciformes</taxon>
        <taxon>Cottioidei</taxon>
        <taxon>Cottales</taxon>
        <taxon>Cyclopteridae</taxon>
        <taxon>Cyclopterus</taxon>
    </lineage>
</organism>
<accession>A0A8C2WTK6</accession>
<reference evidence="1" key="1">
    <citation type="submission" date="2025-08" db="UniProtKB">
        <authorList>
            <consortium name="Ensembl"/>
        </authorList>
    </citation>
    <scope>IDENTIFICATION</scope>
</reference>
<dbReference type="Ensembl" id="ENSCLMT00005009343.1">
    <property type="protein sequence ID" value="ENSCLMP00005008541.1"/>
    <property type="gene ID" value="ENSCLMG00005004917.1"/>
</dbReference>
<dbReference type="GeneTree" id="ENSGT00980000198818"/>
<evidence type="ECO:0000313" key="2">
    <source>
        <dbReference type="Proteomes" id="UP000694565"/>
    </source>
</evidence>
<protein>
    <recommendedName>
        <fullName evidence="3">HECT domain-containing protein</fullName>
    </recommendedName>
</protein>
<sequence>LNCGYTGAISVTNKEFCTKSLPFYFCSAIHAVLRLRPMLEQPREGLQLYGLLLLIRNKVLCMGSTLGPFQCVCCVEIPCICFGSTVAIKKENDILNYHITLFKFLLLTIYFKAEDQEHGDDNDGPQSITPARFLQWITGQGHIPLLPSEKKDFAVVIKFNHDCSADFGHHGVCYPVVSACAKTIVLPVRHMRSYDQFKKVLTEAFHLGQEFNNV</sequence>
<evidence type="ECO:0008006" key="3">
    <source>
        <dbReference type="Google" id="ProtNLM"/>
    </source>
</evidence>
<dbReference type="Proteomes" id="UP000694565">
    <property type="component" value="Unplaced"/>
</dbReference>
<reference evidence="1" key="2">
    <citation type="submission" date="2025-09" db="UniProtKB">
        <authorList>
            <consortium name="Ensembl"/>
        </authorList>
    </citation>
    <scope>IDENTIFICATION</scope>
</reference>
<name>A0A8C2WTK6_CYCLU</name>
<dbReference type="AlphaFoldDB" id="A0A8C2WTK6"/>